<dbReference type="InterPro" id="IPR002509">
    <property type="entry name" value="NODB_dom"/>
</dbReference>
<sequence>MQRRDALHAITGLALGAIAGCTDAPHHFASPTTAPPNPSRAAEAPLPGEVRHGPRDRPRVALTFHGQGDPGLVTDLLDELDRGGARVTVLAVGTWLAAQPALGRRILAGGHELGNHTQHHADIKTMKPELAYAEITHCAGVIQGVSGSIGRWFRPSRTPHATPMIQAAARRAGYPTCLSYDVDPRDFTDPGASAIVTATLAAVRPGSIVSLHCGHQGTVSAIGPLLAGLRARALQPVTTSELFA</sequence>
<dbReference type="InterPro" id="IPR011330">
    <property type="entry name" value="Glyco_hydro/deAcase_b/a-brl"/>
</dbReference>
<dbReference type="EMBL" id="AP023356">
    <property type="protein sequence ID" value="BCJ47621.1"/>
    <property type="molecule type" value="Genomic_DNA"/>
</dbReference>
<dbReference type="CDD" id="cd10917">
    <property type="entry name" value="CE4_NodB_like_6s_7s"/>
    <property type="match status" value="1"/>
</dbReference>
<dbReference type="InterPro" id="IPR050248">
    <property type="entry name" value="Polysacc_deacetylase_ArnD"/>
</dbReference>
<name>A0ABN6CQX1_9ACTN</name>
<organism evidence="3 4">
    <name type="scientific">Actinoplanes ianthinogenes</name>
    <dbReference type="NCBI Taxonomy" id="122358"/>
    <lineage>
        <taxon>Bacteria</taxon>
        <taxon>Bacillati</taxon>
        <taxon>Actinomycetota</taxon>
        <taxon>Actinomycetes</taxon>
        <taxon>Micromonosporales</taxon>
        <taxon>Micromonosporaceae</taxon>
        <taxon>Actinoplanes</taxon>
    </lineage>
</organism>
<reference evidence="3 4" key="1">
    <citation type="submission" date="2020-08" db="EMBL/GenBank/DDBJ databases">
        <title>Whole genome shotgun sequence of Actinoplanes ianthinogenes NBRC 13996.</title>
        <authorList>
            <person name="Komaki H."/>
            <person name="Tamura T."/>
        </authorList>
    </citation>
    <scope>NUCLEOTIDE SEQUENCE [LARGE SCALE GENOMIC DNA]</scope>
    <source>
        <strain evidence="3 4">NBRC 13996</strain>
    </source>
</reference>
<dbReference type="Pfam" id="PF01522">
    <property type="entry name" value="Polysacc_deac_1"/>
    <property type="match status" value="1"/>
</dbReference>
<dbReference type="Proteomes" id="UP000676967">
    <property type="component" value="Chromosome"/>
</dbReference>
<dbReference type="PANTHER" id="PTHR10587:SF137">
    <property type="entry name" value="4-DEOXY-4-FORMAMIDO-L-ARABINOSE-PHOSPHOUNDECAPRENOL DEFORMYLASE ARND-RELATED"/>
    <property type="match status" value="1"/>
</dbReference>
<feature type="domain" description="NodB homology" evidence="2">
    <location>
        <begin position="58"/>
        <end position="237"/>
    </location>
</feature>
<dbReference type="PROSITE" id="PS51257">
    <property type="entry name" value="PROKAR_LIPOPROTEIN"/>
    <property type="match status" value="1"/>
</dbReference>
<gene>
    <name evidence="3" type="ORF">Aiant_82780</name>
</gene>
<evidence type="ECO:0000256" key="1">
    <source>
        <dbReference type="SAM" id="MobiDB-lite"/>
    </source>
</evidence>
<dbReference type="SUPFAM" id="SSF88713">
    <property type="entry name" value="Glycoside hydrolase/deacetylase"/>
    <property type="match status" value="1"/>
</dbReference>
<proteinExistence type="predicted"/>
<keyword evidence="4" id="KW-1185">Reference proteome</keyword>
<feature type="region of interest" description="Disordered" evidence="1">
    <location>
        <begin position="26"/>
        <end position="55"/>
    </location>
</feature>
<evidence type="ECO:0000313" key="4">
    <source>
        <dbReference type="Proteomes" id="UP000676967"/>
    </source>
</evidence>
<evidence type="ECO:0000313" key="3">
    <source>
        <dbReference type="EMBL" id="BCJ47621.1"/>
    </source>
</evidence>
<accession>A0ABN6CQX1</accession>
<evidence type="ECO:0000259" key="2">
    <source>
        <dbReference type="PROSITE" id="PS51677"/>
    </source>
</evidence>
<dbReference type="RefSeq" id="WP_189330010.1">
    <property type="nucleotide sequence ID" value="NZ_AP023356.1"/>
</dbReference>
<dbReference type="Gene3D" id="3.20.20.370">
    <property type="entry name" value="Glycoside hydrolase/deacetylase"/>
    <property type="match status" value="1"/>
</dbReference>
<dbReference type="PROSITE" id="PS51677">
    <property type="entry name" value="NODB"/>
    <property type="match status" value="1"/>
</dbReference>
<dbReference type="PANTHER" id="PTHR10587">
    <property type="entry name" value="GLYCOSYL TRANSFERASE-RELATED"/>
    <property type="match status" value="1"/>
</dbReference>
<protein>
    <submittedName>
        <fullName evidence="3">Polysaccharide deacetylase</fullName>
    </submittedName>
</protein>